<proteinExistence type="predicted"/>
<accession>A0A0C9UNR6</accession>
<reference evidence="4 5" key="1">
    <citation type="submission" date="2014-06" db="EMBL/GenBank/DDBJ databases">
        <title>Evolutionary Origins and Diversification of the Mycorrhizal Mutualists.</title>
        <authorList>
            <consortium name="DOE Joint Genome Institute"/>
            <consortium name="Mycorrhizal Genomics Consortium"/>
            <person name="Kohler A."/>
            <person name="Kuo A."/>
            <person name="Nagy L.G."/>
            <person name="Floudas D."/>
            <person name="Copeland A."/>
            <person name="Barry K.W."/>
            <person name="Cichocki N."/>
            <person name="Veneault-Fourrey C."/>
            <person name="LaButti K."/>
            <person name="Lindquist E.A."/>
            <person name="Lipzen A."/>
            <person name="Lundell T."/>
            <person name="Morin E."/>
            <person name="Murat C."/>
            <person name="Riley R."/>
            <person name="Ohm R."/>
            <person name="Sun H."/>
            <person name="Tunlid A."/>
            <person name="Henrissat B."/>
            <person name="Grigoriev I.V."/>
            <person name="Hibbett D.S."/>
            <person name="Martin F."/>
        </authorList>
    </citation>
    <scope>NUCLEOTIDE SEQUENCE [LARGE SCALE GENOMIC DNA]</scope>
    <source>
        <strain evidence="4 5">SS14</strain>
    </source>
</reference>
<dbReference type="AlphaFoldDB" id="A0A0C9UNR6"/>
<evidence type="ECO:0000313" key="4">
    <source>
        <dbReference type="EMBL" id="KIJ36459.1"/>
    </source>
</evidence>
<sequence length="156" mass="17835">LIAHLAGPYRAPQNDMGVYAESKLVEIMEEKAIQPGSLPTDPPQRRYFQIYGDSAYGVSPTMLSPYQAVGELTQQQKDWNLAMGKVRISVEHGFGQVCQQWPFILCSWKHKIWGTRCGTFYRVAVLLTNAKSCLRPNQTAMRYTCYPPEIELYFHN</sequence>
<dbReference type="GO" id="GO:0046872">
    <property type="term" value="F:metal ion binding"/>
    <property type="evidence" value="ECO:0007669"/>
    <property type="project" value="UniProtKB-KW"/>
</dbReference>
<evidence type="ECO:0000256" key="1">
    <source>
        <dbReference type="ARBA" id="ARBA00001968"/>
    </source>
</evidence>
<keyword evidence="5" id="KW-1185">Reference proteome</keyword>
<protein>
    <recommendedName>
        <fullName evidence="3">DDE Tnp4 domain-containing protein</fullName>
    </recommendedName>
</protein>
<dbReference type="InterPro" id="IPR027806">
    <property type="entry name" value="HARBI1_dom"/>
</dbReference>
<evidence type="ECO:0000259" key="3">
    <source>
        <dbReference type="Pfam" id="PF13359"/>
    </source>
</evidence>
<organism evidence="4 5">
    <name type="scientific">Sphaerobolus stellatus (strain SS14)</name>
    <dbReference type="NCBI Taxonomy" id="990650"/>
    <lineage>
        <taxon>Eukaryota</taxon>
        <taxon>Fungi</taxon>
        <taxon>Dikarya</taxon>
        <taxon>Basidiomycota</taxon>
        <taxon>Agaricomycotina</taxon>
        <taxon>Agaricomycetes</taxon>
        <taxon>Phallomycetidae</taxon>
        <taxon>Geastrales</taxon>
        <taxon>Sphaerobolaceae</taxon>
        <taxon>Sphaerobolus</taxon>
    </lineage>
</organism>
<evidence type="ECO:0000313" key="5">
    <source>
        <dbReference type="Proteomes" id="UP000054279"/>
    </source>
</evidence>
<dbReference type="EMBL" id="KN837178">
    <property type="protein sequence ID" value="KIJ36459.1"/>
    <property type="molecule type" value="Genomic_DNA"/>
</dbReference>
<name>A0A0C9UNR6_SPHS4</name>
<comment type="cofactor">
    <cofactor evidence="1">
        <name>a divalent metal cation</name>
        <dbReference type="ChEBI" id="CHEBI:60240"/>
    </cofactor>
</comment>
<feature type="non-terminal residue" evidence="4">
    <location>
        <position position="1"/>
    </location>
</feature>
<dbReference type="Pfam" id="PF13359">
    <property type="entry name" value="DDE_Tnp_4"/>
    <property type="match status" value="1"/>
</dbReference>
<dbReference type="HOGENOM" id="CLU_128024_0_0_1"/>
<keyword evidence="2" id="KW-0479">Metal-binding</keyword>
<dbReference type="Proteomes" id="UP000054279">
    <property type="component" value="Unassembled WGS sequence"/>
</dbReference>
<dbReference type="OrthoDB" id="2966465at2759"/>
<feature type="domain" description="DDE Tnp4" evidence="3">
    <location>
        <begin position="4"/>
        <end position="129"/>
    </location>
</feature>
<gene>
    <name evidence="4" type="ORF">M422DRAFT_179392</name>
</gene>
<evidence type="ECO:0000256" key="2">
    <source>
        <dbReference type="ARBA" id="ARBA00022723"/>
    </source>
</evidence>